<dbReference type="GO" id="GO:0005576">
    <property type="term" value="C:extracellular region"/>
    <property type="evidence" value="ECO:0007669"/>
    <property type="project" value="TreeGrafter"/>
</dbReference>
<accession>A0AAN6T628</accession>
<dbReference type="CDD" id="cd06548">
    <property type="entry name" value="GH18_chitinase"/>
    <property type="match status" value="1"/>
</dbReference>
<feature type="chain" id="PRO_5042976838" description="chitinase" evidence="3">
    <location>
        <begin position="21"/>
        <end position="443"/>
    </location>
</feature>
<dbReference type="SUPFAM" id="SSF54556">
    <property type="entry name" value="Chitinase insertion domain"/>
    <property type="match status" value="1"/>
</dbReference>
<dbReference type="InterPro" id="IPR017853">
    <property type="entry name" value="GH"/>
</dbReference>
<dbReference type="EC" id="3.2.1.14" evidence="2"/>
<dbReference type="Gene3D" id="3.10.50.10">
    <property type="match status" value="1"/>
</dbReference>
<dbReference type="SUPFAM" id="SSF51445">
    <property type="entry name" value="(Trans)glycosidases"/>
    <property type="match status" value="1"/>
</dbReference>
<feature type="domain" description="GH18" evidence="4">
    <location>
        <begin position="86"/>
        <end position="419"/>
    </location>
</feature>
<dbReference type="GO" id="GO:0008843">
    <property type="term" value="F:endochitinase activity"/>
    <property type="evidence" value="ECO:0007669"/>
    <property type="project" value="UniProtKB-EC"/>
</dbReference>
<dbReference type="InterPro" id="IPR011583">
    <property type="entry name" value="Chitinase_II/V-like_cat"/>
</dbReference>
<dbReference type="GO" id="GO:0006032">
    <property type="term" value="P:chitin catabolic process"/>
    <property type="evidence" value="ECO:0007669"/>
    <property type="project" value="TreeGrafter"/>
</dbReference>
<dbReference type="GO" id="GO:0005975">
    <property type="term" value="P:carbohydrate metabolic process"/>
    <property type="evidence" value="ECO:0007669"/>
    <property type="project" value="InterPro"/>
</dbReference>
<evidence type="ECO:0000256" key="1">
    <source>
        <dbReference type="ARBA" id="ARBA00008682"/>
    </source>
</evidence>
<keyword evidence="3" id="KW-0732">Signal</keyword>
<dbReference type="GO" id="GO:0008061">
    <property type="term" value="F:chitin binding"/>
    <property type="evidence" value="ECO:0007669"/>
    <property type="project" value="InterPro"/>
</dbReference>
<comment type="similarity">
    <text evidence="1">Belongs to the glycosyl hydrolase 18 family. Chitinase class V subfamily.</text>
</comment>
<dbReference type="PROSITE" id="PS51910">
    <property type="entry name" value="GH18_2"/>
    <property type="match status" value="1"/>
</dbReference>
<keyword evidence="5" id="KW-0378">Hydrolase</keyword>
<dbReference type="Gene3D" id="3.20.20.80">
    <property type="entry name" value="Glycosidases"/>
    <property type="match status" value="2"/>
</dbReference>
<dbReference type="SMART" id="SM00636">
    <property type="entry name" value="Glyco_18"/>
    <property type="match status" value="1"/>
</dbReference>
<dbReference type="Pfam" id="PF00704">
    <property type="entry name" value="Glyco_hydro_18"/>
    <property type="match status" value="1"/>
</dbReference>
<protein>
    <recommendedName>
        <fullName evidence="2">chitinase</fullName>
        <ecNumber evidence="2">3.2.1.14</ecNumber>
    </recommendedName>
</protein>
<keyword evidence="6" id="KW-1185">Reference proteome</keyword>
<organism evidence="5 6">
    <name type="scientific">Parathielavia hyrcaniae</name>
    <dbReference type="NCBI Taxonomy" id="113614"/>
    <lineage>
        <taxon>Eukaryota</taxon>
        <taxon>Fungi</taxon>
        <taxon>Dikarya</taxon>
        <taxon>Ascomycota</taxon>
        <taxon>Pezizomycotina</taxon>
        <taxon>Sordariomycetes</taxon>
        <taxon>Sordariomycetidae</taxon>
        <taxon>Sordariales</taxon>
        <taxon>Chaetomiaceae</taxon>
        <taxon>Parathielavia</taxon>
    </lineage>
</organism>
<dbReference type="EMBL" id="MU863625">
    <property type="protein sequence ID" value="KAK4105596.1"/>
    <property type="molecule type" value="Genomic_DNA"/>
</dbReference>
<dbReference type="InterPro" id="IPR050314">
    <property type="entry name" value="Glycosyl_Hydrlase_18"/>
</dbReference>
<feature type="signal peptide" evidence="3">
    <location>
        <begin position="1"/>
        <end position="20"/>
    </location>
</feature>
<evidence type="ECO:0000313" key="5">
    <source>
        <dbReference type="EMBL" id="KAK4105596.1"/>
    </source>
</evidence>
<dbReference type="AlphaFoldDB" id="A0AAN6T628"/>
<dbReference type="InterPro" id="IPR029070">
    <property type="entry name" value="Chitinase_insertion_sf"/>
</dbReference>
<reference evidence="5" key="2">
    <citation type="submission" date="2023-05" db="EMBL/GenBank/DDBJ databases">
        <authorList>
            <consortium name="Lawrence Berkeley National Laboratory"/>
            <person name="Steindorff A."/>
            <person name="Hensen N."/>
            <person name="Bonometti L."/>
            <person name="Westerberg I."/>
            <person name="Brannstrom I.O."/>
            <person name="Guillou S."/>
            <person name="Cros-Aarteil S."/>
            <person name="Calhoun S."/>
            <person name="Haridas S."/>
            <person name="Kuo A."/>
            <person name="Mondo S."/>
            <person name="Pangilinan J."/>
            <person name="Riley R."/>
            <person name="Labutti K."/>
            <person name="Andreopoulos B."/>
            <person name="Lipzen A."/>
            <person name="Chen C."/>
            <person name="Yanf M."/>
            <person name="Daum C."/>
            <person name="Ng V."/>
            <person name="Clum A."/>
            <person name="Ohm R."/>
            <person name="Martin F."/>
            <person name="Silar P."/>
            <person name="Natvig D."/>
            <person name="Lalanne C."/>
            <person name="Gautier V."/>
            <person name="Ament-Velasquez S.L."/>
            <person name="Kruys A."/>
            <person name="Hutchinson M.I."/>
            <person name="Powell A.J."/>
            <person name="Barry K."/>
            <person name="Miller A.N."/>
            <person name="Grigoriev I.V."/>
            <person name="Debuchy R."/>
            <person name="Gladieux P."/>
            <person name="Thoren M.H."/>
            <person name="Johannesson H."/>
        </authorList>
    </citation>
    <scope>NUCLEOTIDE SEQUENCE</scope>
    <source>
        <strain evidence="5">CBS 757.83</strain>
    </source>
</reference>
<proteinExistence type="inferred from homology"/>
<sequence length="443" mass="47143">MLSSLVLLVAPFALVPAAVALPANAELGPGEDVQVQCEGTTVTTAIWLTATSATQQATGSSPVTLTASASSTAPSTNTTVPLASGYRSALYFTNWGDYGANFQPQQLPGDKITHVLYAFADIAPDGTKHYPGDSWNDVGLNAYGCVKQLYLLKKKQRHVKTHLSIGGWTYSPKFAPVAATEAGRQRFCDSSVTLLKAQDYVLLLQTCRQALDAYAARHAPGHHFLLTIASPAGPQNYQTMQLEAMDGLLDAWHMMAYDYAGSWDATTGHQSNLRPDPSNPAATKFSTERAVADYVARGIPAAKIVLSMPLYGRAFKNTRGLGQTYAGVGPGSIQAGVYLYRDLPRPGAGELYDEVAGTSYSFDEARGELVSYDNVLSARKKAEYLVQRGLGGAVFWEAAGDKTGDGSLVSALAGGMGELEAAENWLAYPDSRYANVKNGMSGA</sequence>
<evidence type="ECO:0000256" key="3">
    <source>
        <dbReference type="SAM" id="SignalP"/>
    </source>
</evidence>
<reference evidence="5" key="1">
    <citation type="journal article" date="2023" name="Mol. Phylogenet. Evol.">
        <title>Genome-scale phylogeny and comparative genomics of the fungal order Sordariales.</title>
        <authorList>
            <person name="Hensen N."/>
            <person name="Bonometti L."/>
            <person name="Westerberg I."/>
            <person name="Brannstrom I.O."/>
            <person name="Guillou S."/>
            <person name="Cros-Aarteil S."/>
            <person name="Calhoun S."/>
            <person name="Haridas S."/>
            <person name="Kuo A."/>
            <person name="Mondo S."/>
            <person name="Pangilinan J."/>
            <person name="Riley R."/>
            <person name="LaButti K."/>
            <person name="Andreopoulos B."/>
            <person name="Lipzen A."/>
            <person name="Chen C."/>
            <person name="Yan M."/>
            <person name="Daum C."/>
            <person name="Ng V."/>
            <person name="Clum A."/>
            <person name="Steindorff A."/>
            <person name="Ohm R.A."/>
            <person name="Martin F."/>
            <person name="Silar P."/>
            <person name="Natvig D.O."/>
            <person name="Lalanne C."/>
            <person name="Gautier V."/>
            <person name="Ament-Velasquez S.L."/>
            <person name="Kruys A."/>
            <person name="Hutchinson M.I."/>
            <person name="Powell A.J."/>
            <person name="Barry K."/>
            <person name="Miller A.N."/>
            <person name="Grigoriev I.V."/>
            <person name="Debuchy R."/>
            <person name="Gladieux P."/>
            <person name="Hiltunen Thoren M."/>
            <person name="Johannesson H."/>
        </authorList>
    </citation>
    <scope>NUCLEOTIDE SEQUENCE</scope>
    <source>
        <strain evidence="5">CBS 757.83</strain>
    </source>
</reference>
<dbReference type="InterPro" id="IPR001223">
    <property type="entry name" value="Glyco_hydro18_cat"/>
</dbReference>
<evidence type="ECO:0000256" key="2">
    <source>
        <dbReference type="ARBA" id="ARBA00012729"/>
    </source>
</evidence>
<dbReference type="PANTHER" id="PTHR11177:SF384">
    <property type="entry name" value="CHITINASE"/>
    <property type="match status" value="1"/>
</dbReference>
<name>A0AAN6T628_9PEZI</name>
<dbReference type="Proteomes" id="UP001305647">
    <property type="component" value="Unassembled WGS sequence"/>
</dbReference>
<evidence type="ECO:0000313" key="6">
    <source>
        <dbReference type="Proteomes" id="UP001305647"/>
    </source>
</evidence>
<evidence type="ECO:0000259" key="4">
    <source>
        <dbReference type="PROSITE" id="PS51910"/>
    </source>
</evidence>
<gene>
    <name evidence="5" type="ORF">N658DRAFT_563984</name>
</gene>
<comment type="caution">
    <text evidence="5">The sequence shown here is derived from an EMBL/GenBank/DDBJ whole genome shotgun (WGS) entry which is preliminary data.</text>
</comment>
<dbReference type="PANTHER" id="PTHR11177">
    <property type="entry name" value="CHITINASE"/>
    <property type="match status" value="1"/>
</dbReference>